<protein>
    <recommendedName>
        <fullName evidence="4">PH domain-containing protein</fullName>
    </recommendedName>
</protein>
<organism evidence="2 3">
    <name type="scientific">Streptomyces zaomyceticus</name>
    <dbReference type="NCBI Taxonomy" id="68286"/>
    <lineage>
        <taxon>Bacteria</taxon>
        <taxon>Bacillati</taxon>
        <taxon>Actinomycetota</taxon>
        <taxon>Actinomycetes</taxon>
        <taxon>Kitasatosporales</taxon>
        <taxon>Streptomycetaceae</taxon>
        <taxon>Streptomyces</taxon>
    </lineage>
</organism>
<evidence type="ECO:0000313" key="3">
    <source>
        <dbReference type="Proteomes" id="UP001622594"/>
    </source>
</evidence>
<feature type="transmembrane region" description="Helical" evidence="1">
    <location>
        <begin position="56"/>
        <end position="73"/>
    </location>
</feature>
<keyword evidence="1" id="KW-0472">Membrane</keyword>
<dbReference type="EMBL" id="CP108188">
    <property type="protein sequence ID" value="WTR69506.1"/>
    <property type="molecule type" value="Genomic_DNA"/>
</dbReference>
<dbReference type="RefSeq" id="WP_327164791.1">
    <property type="nucleotide sequence ID" value="NZ_CP108188.1"/>
</dbReference>
<proteinExistence type="predicted"/>
<dbReference type="Proteomes" id="UP001622594">
    <property type="component" value="Chromosome"/>
</dbReference>
<sequence>MSSSSYRYRGLFISRKPDGSLHLRRKGTVISAWAAMAVLDPVLLLAGLAAVEEQGFTGSGLLIFLGIFNSACVRSGLRPRVVLEPDGNVQDVTPLSVARVRIAKSGDIEVSRNGLAVLQEGRPHYVWSFSASAIGARSAQSARKAILDWLPTEREGAGLMSRWETRRRIFVTWSDVAVMATPVALGLLVSR</sequence>
<keyword evidence="1" id="KW-1133">Transmembrane helix</keyword>
<accession>A0ABZ1L790</accession>
<evidence type="ECO:0000313" key="2">
    <source>
        <dbReference type="EMBL" id="WTR69506.1"/>
    </source>
</evidence>
<feature type="transmembrane region" description="Helical" evidence="1">
    <location>
        <begin position="169"/>
        <end position="189"/>
    </location>
</feature>
<gene>
    <name evidence="2" type="ORF">OG814_09660</name>
</gene>
<keyword evidence="3" id="KW-1185">Reference proteome</keyword>
<evidence type="ECO:0008006" key="4">
    <source>
        <dbReference type="Google" id="ProtNLM"/>
    </source>
</evidence>
<feature type="transmembrane region" description="Helical" evidence="1">
    <location>
        <begin position="30"/>
        <end position="50"/>
    </location>
</feature>
<evidence type="ECO:0000256" key="1">
    <source>
        <dbReference type="SAM" id="Phobius"/>
    </source>
</evidence>
<name>A0ABZ1L790_9ACTN</name>
<keyword evidence="1" id="KW-0812">Transmembrane</keyword>
<reference evidence="2 3" key="1">
    <citation type="submission" date="2022-10" db="EMBL/GenBank/DDBJ databases">
        <title>The complete genomes of actinobacterial strains from the NBC collection.</title>
        <authorList>
            <person name="Joergensen T.S."/>
            <person name="Alvarez Arevalo M."/>
            <person name="Sterndorff E.B."/>
            <person name="Faurdal D."/>
            <person name="Vuksanovic O."/>
            <person name="Mourched A.-S."/>
            <person name="Charusanti P."/>
            <person name="Shaw S."/>
            <person name="Blin K."/>
            <person name="Weber T."/>
        </authorList>
    </citation>
    <scope>NUCLEOTIDE SEQUENCE [LARGE SCALE GENOMIC DNA]</scope>
    <source>
        <strain evidence="2 3">NBC_00123</strain>
    </source>
</reference>